<proteinExistence type="predicted"/>
<evidence type="ECO:0000313" key="1">
    <source>
        <dbReference type="EMBL" id="MCE5168375.1"/>
    </source>
</evidence>
<dbReference type="RefSeq" id="WP_233695658.1">
    <property type="nucleotide sequence ID" value="NZ_JAJNBZ010000002.1"/>
</dbReference>
<name>A0ABS8YDE3_9BACL</name>
<dbReference type="EMBL" id="JAJNBZ010000002">
    <property type="protein sequence ID" value="MCE5168375.1"/>
    <property type="molecule type" value="Genomic_DNA"/>
</dbReference>
<comment type="caution">
    <text evidence="1">The sequence shown here is derived from an EMBL/GenBank/DDBJ whole genome shotgun (WGS) entry which is preliminary data.</text>
</comment>
<reference evidence="1 2" key="1">
    <citation type="submission" date="2021-11" db="EMBL/GenBank/DDBJ databases">
        <title>Draft genome sequence of Paenibacillus profundus YoMME, a new Gram-positive bacteria with exoelectrogenic properties.</title>
        <authorList>
            <person name="Hubenova Y."/>
            <person name="Hubenova E."/>
            <person name="Manasiev Y."/>
            <person name="Peykov S."/>
            <person name="Mitov M."/>
        </authorList>
    </citation>
    <scope>NUCLEOTIDE SEQUENCE [LARGE SCALE GENOMIC DNA]</scope>
    <source>
        <strain evidence="1 2">YoMME</strain>
    </source>
</reference>
<keyword evidence="2" id="KW-1185">Reference proteome</keyword>
<sequence length="94" mass="10975">MKRATHEVIDHTLTEGNIDNQIKKLLTAMFSTTSAGDFVFYLRRLGQENERYQQLLDTIKNKRIDFMISLLQARGLSEKSAQQKAFVMYHFYLG</sequence>
<protein>
    <submittedName>
        <fullName evidence="1">Uncharacterized protein</fullName>
    </submittedName>
</protein>
<organism evidence="1 2">
    <name type="scientific">Paenibacillus profundus</name>
    <dbReference type="NCBI Taxonomy" id="1173085"/>
    <lineage>
        <taxon>Bacteria</taxon>
        <taxon>Bacillati</taxon>
        <taxon>Bacillota</taxon>
        <taxon>Bacilli</taxon>
        <taxon>Bacillales</taxon>
        <taxon>Paenibacillaceae</taxon>
        <taxon>Paenibacillus</taxon>
    </lineage>
</organism>
<dbReference type="Proteomes" id="UP001199916">
    <property type="component" value="Unassembled WGS sequence"/>
</dbReference>
<gene>
    <name evidence="1" type="ORF">LQV63_03480</name>
</gene>
<evidence type="ECO:0000313" key="2">
    <source>
        <dbReference type="Proteomes" id="UP001199916"/>
    </source>
</evidence>
<accession>A0ABS8YDE3</accession>